<dbReference type="Proteomes" id="UP000066624">
    <property type="component" value="Chromosome"/>
</dbReference>
<dbReference type="KEGG" id="wma:WM2015_1383"/>
<dbReference type="AlphaFoldDB" id="A0A0K0XVQ6"/>
<dbReference type="RefSeq" id="WP_049725373.1">
    <property type="nucleotide sequence ID" value="NZ_CP012154.1"/>
</dbReference>
<dbReference type="SUPFAM" id="SSF53807">
    <property type="entry name" value="Helical backbone' metal receptor"/>
    <property type="match status" value="1"/>
</dbReference>
<protein>
    <submittedName>
        <fullName evidence="2">ABC transporter substrate-binding protein</fullName>
    </submittedName>
</protein>
<accession>A0A0K0XVQ6</accession>
<evidence type="ECO:0000313" key="3">
    <source>
        <dbReference type="Proteomes" id="UP000066624"/>
    </source>
</evidence>
<gene>
    <name evidence="2" type="ORF">WM2015_1383</name>
</gene>
<dbReference type="PANTHER" id="PTHR42860:SF2">
    <property type="entry name" value="BLL4160 PROTEIN"/>
    <property type="match status" value="1"/>
</dbReference>
<keyword evidence="3" id="KW-1185">Reference proteome</keyword>
<reference evidence="2 3" key="1">
    <citation type="submission" date="2015-07" db="EMBL/GenBank/DDBJ databases">
        <authorList>
            <person name="Noorani M."/>
        </authorList>
    </citation>
    <scope>NUCLEOTIDE SEQUENCE [LARGE SCALE GENOMIC DNA]</scope>
    <source>
        <strain evidence="2 3">KCTC 42284</strain>
    </source>
</reference>
<evidence type="ECO:0000313" key="2">
    <source>
        <dbReference type="EMBL" id="AKS41755.1"/>
    </source>
</evidence>
<organism evidence="2 3">
    <name type="scientific">Wenzhouxiangella marina</name>
    <dbReference type="NCBI Taxonomy" id="1579979"/>
    <lineage>
        <taxon>Bacteria</taxon>
        <taxon>Pseudomonadati</taxon>
        <taxon>Pseudomonadota</taxon>
        <taxon>Gammaproteobacteria</taxon>
        <taxon>Chromatiales</taxon>
        <taxon>Wenzhouxiangellaceae</taxon>
        <taxon>Wenzhouxiangella</taxon>
    </lineage>
</organism>
<evidence type="ECO:0000256" key="1">
    <source>
        <dbReference type="ARBA" id="ARBA00022729"/>
    </source>
</evidence>
<proteinExistence type="predicted"/>
<dbReference type="Gene3D" id="3.40.50.1980">
    <property type="entry name" value="Nitrogenase molybdenum iron protein domain"/>
    <property type="match status" value="2"/>
</dbReference>
<dbReference type="OrthoDB" id="9775594at2"/>
<name>A0A0K0XVQ6_9GAMM</name>
<dbReference type="EMBL" id="CP012154">
    <property type="protein sequence ID" value="AKS41755.1"/>
    <property type="molecule type" value="Genomic_DNA"/>
</dbReference>
<dbReference type="CDD" id="cd01144">
    <property type="entry name" value="BtuF"/>
    <property type="match status" value="1"/>
</dbReference>
<dbReference type="PANTHER" id="PTHR42860">
    <property type="entry name" value="VITAMIN B12-BINDING PROTEIN"/>
    <property type="match status" value="1"/>
</dbReference>
<sequence>MRIVSHTCSNTEIVCALGRADWLVGVDDHSDFPPEIVSTLPRIGPDLDIDVERVQALKPDLVITSLTVPGHERCLERLQSAGLPLLLTQPQGLTDVIEDIRRIGLALDAATAARHLIEAFEQRLDLPPPAHAPVPILIEWWPKPVIVPGRRSWTNEMLERVGGVNPFADVDRESLEISTEQACSAQPEAIVMSWCGVAEDKYRPHIVTRREGWSELPAVRNGRVLPISEAWLGRPGPRLIEGFDRLAEVVRRCRE</sequence>
<dbReference type="InterPro" id="IPR002491">
    <property type="entry name" value="ABC_transptr_periplasmic_BD"/>
</dbReference>
<dbReference type="InterPro" id="IPR051030">
    <property type="entry name" value="Vitamin_B12-ABC_binding"/>
</dbReference>
<keyword evidence="1" id="KW-0732">Signal</keyword>
<dbReference type="Pfam" id="PF01497">
    <property type="entry name" value="Peripla_BP_2"/>
    <property type="match status" value="1"/>
</dbReference>
<dbReference type="STRING" id="1579979.WM2015_1383"/>
<dbReference type="NCBIfam" id="NF038402">
    <property type="entry name" value="TroA_like"/>
    <property type="match status" value="1"/>
</dbReference>
<dbReference type="PROSITE" id="PS50983">
    <property type="entry name" value="FE_B12_PBP"/>
    <property type="match status" value="1"/>
</dbReference>
<dbReference type="InterPro" id="IPR054828">
    <property type="entry name" value="Vit_B12_bind_prot"/>
</dbReference>